<sequence>MQVWKPGDRPLMSEFLRIKSARYECVPVVRSASSGNGARTGCFYF</sequence>
<dbReference type="STRING" id="321267.SHM7688_00971"/>
<name>A0A0P1ENG0_9RHOB</name>
<dbReference type="EMBL" id="CYPW01000006">
    <property type="protein sequence ID" value="CUH51534.1"/>
    <property type="molecule type" value="Genomic_DNA"/>
</dbReference>
<protein>
    <submittedName>
        <fullName evidence="1">Uncharacterized protein</fullName>
    </submittedName>
</protein>
<organism evidence="1 2">
    <name type="scientific">Shimia marina</name>
    <dbReference type="NCBI Taxonomy" id="321267"/>
    <lineage>
        <taxon>Bacteria</taxon>
        <taxon>Pseudomonadati</taxon>
        <taxon>Pseudomonadota</taxon>
        <taxon>Alphaproteobacteria</taxon>
        <taxon>Rhodobacterales</taxon>
        <taxon>Roseobacteraceae</taxon>
    </lineage>
</organism>
<dbReference type="Proteomes" id="UP000054823">
    <property type="component" value="Unassembled WGS sequence"/>
</dbReference>
<reference evidence="1 2" key="1">
    <citation type="submission" date="2015-09" db="EMBL/GenBank/DDBJ databases">
        <authorList>
            <consortium name="Swine Surveillance"/>
        </authorList>
    </citation>
    <scope>NUCLEOTIDE SEQUENCE [LARGE SCALE GENOMIC DNA]</scope>
    <source>
        <strain evidence="1 2">CECT 7688</strain>
    </source>
</reference>
<evidence type="ECO:0000313" key="1">
    <source>
        <dbReference type="EMBL" id="CUH51534.1"/>
    </source>
</evidence>
<accession>A0A0P1ENG0</accession>
<keyword evidence="2" id="KW-1185">Reference proteome</keyword>
<evidence type="ECO:0000313" key="2">
    <source>
        <dbReference type="Proteomes" id="UP000054823"/>
    </source>
</evidence>
<proteinExistence type="predicted"/>
<gene>
    <name evidence="1" type="ORF">SHM7688_00971</name>
</gene>
<dbReference type="AlphaFoldDB" id="A0A0P1ENG0"/>